<evidence type="ECO:0000313" key="5">
    <source>
        <dbReference type="Proteomes" id="UP000295341"/>
    </source>
</evidence>
<protein>
    <submittedName>
        <fullName evidence="4">Uncharacterized protein (TIGR02099 family)</fullName>
    </submittedName>
</protein>
<reference evidence="4 5" key="1">
    <citation type="submission" date="2019-03" db="EMBL/GenBank/DDBJ databases">
        <title>Genomic Encyclopedia of Type Strains, Phase IV (KMG-IV): sequencing the most valuable type-strain genomes for metagenomic binning, comparative biology and taxonomic classification.</title>
        <authorList>
            <person name="Goeker M."/>
        </authorList>
    </citation>
    <scope>NUCLEOTIDE SEQUENCE [LARGE SCALE GENOMIC DNA]</scope>
    <source>
        <strain evidence="4 5">DSM 26377</strain>
    </source>
</reference>
<accession>A0A4V3F486</accession>
<keyword evidence="2" id="KW-0472">Membrane</keyword>
<dbReference type="NCBIfam" id="TIGR02099">
    <property type="entry name" value="YhdP family protein"/>
    <property type="match status" value="1"/>
</dbReference>
<keyword evidence="2" id="KW-0812">Transmembrane</keyword>
<evidence type="ECO:0000313" key="4">
    <source>
        <dbReference type="EMBL" id="TDU24356.1"/>
    </source>
</evidence>
<dbReference type="InterPro" id="IPR025263">
    <property type="entry name" value="YhdP_central"/>
</dbReference>
<keyword evidence="2" id="KW-1133">Transmembrane helix</keyword>
<dbReference type="OrthoDB" id="9762238at2"/>
<name>A0A4V3F486_9GAMM</name>
<dbReference type="InterPro" id="IPR011836">
    <property type="entry name" value="YhdP"/>
</dbReference>
<dbReference type="RefSeq" id="WP_133883766.1">
    <property type="nucleotide sequence ID" value="NZ_MWIN01000003.1"/>
</dbReference>
<feature type="domain" description="YhdP central" evidence="3">
    <location>
        <begin position="11"/>
        <end position="1285"/>
    </location>
</feature>
<evidence type="ECO:0000256" key="2">
    <source>
        <dbReference type="SAM" id="Phobius"/>
    </source>
</evidence>
<keyword evidence="5" id="KW-1185">Reference proteome</keyword>
<feature type="transmembrane region" description="Helical" evidence="2">
    <location>
        <begin position="12"/>
        <end position="37"/>
    </location>
</feature>
<feature type="region of interest" description="Disordered" evidence="1">
    <location>
        <begin position="1290"/>
        <end position="1314"/>
    </location>
</feature>
<dbReference type="PANTHER" id="PTHR38690">
    <property type="entry name" value="PROTEASE-RELATED"/>
    <property type="match status" value="1"/>
</dbReference>
<feature type="compositionally biased region" description="Basic and acidic residues" evidence="1">
    <location>
        <begin position="997"/>
        <end position="1021"/>
    </location>
</feature>
<evidence type="ECO:0000259" key="3">
    <source>
        <dbReference type="Pfam" id="PF13116"/>
    </source>
</evidence>
<organism evidence="4 5">
    <name type="scientific">Panacagrimonas perspica</name>
    <dbReference type="NCBI Taxonomy" id="381431"/>
    <lineage>
        <taxon>Bacteria</taxon>
        <taxon>Pseudomonadati</taxon>
        <taxon>Pseudomonadota</taxon>
        <taxon>Gammaproteobacteria</taxon>
        <taxon>Nevskiales</taxon>
        <taxon>Nevskiaceae</taxon>
        <taxon>Panacagrimonas</taxon>
    </lineage>
</organism>
<dbReference type="PANTHER" id="PTHR38690:SF1">
    <property type="entry name" value="PROTEASE"/>
    <property type="match status" value="1"/>
</dbReference>
<dbReference type="Pfam" id="PF13116">
    <property type="entry name" value="YhdP"/>
    <property type="match status" value="1"/>
</dbReference>
<feature type="compositionally biased region" description="Low complexity" evidence="1">
    <location>
        <begin position="1297"/>
        <end position="1314"/>
    </location>
</feature>
<evidence type="ECO:0000256" key="1">
    <source>
        <dbReference type="SAM" id="MobiDB-lite"/>
    </source>
</evidence>
<dbReference type="Proteomes" id="UP000295341">
    <property type="component" value="Unassembled WGS sequence"/>
</dbReference>
<feature type="region of interest" description="Disordered" evidence="1">
    <location>
        <begin position="995"/>
        <end position="1021"/>
    </location>
</feature>
<proteinExistence type="predicted"/>
<gene>
    <name evidence="4" type="ORF">DFR24_4623</name>
</gene>
<dbReference type="EMBL" id="SOBT01000012">
    <property type="protein sequence ID" value="TDU24356.1"/>
    <property type="molecule type" value="Genomic_DNA"/>
</dbReference>
<sequence length="1314" mass="141852">MERVRRRWWTAAVTLVALVLVLGALITAIFQLVMLVAPGYREDLADYVSHVAGQPVEIGGVSLGWRGLAPRLDLTDITLYGDDEESPALSAERLRIGFGLSRLLHGDTTPNRVELSGVELFAQIDEHGKFSLRGLDTTGMPARGTQAWLRQLGRFQSVRLSRCELLLDDARLRGPNPRFRLVDAEIRFMDGRGEASAELSLPPTMGSSVVFEADMEGDLEKPETWFGRWTAKLEGLTALPWLDSVLAEDASVHFRDTEMVVDGVLERGQVGAINVRLDADAVNGRRGTREANLEDISLAARLAPQAQGWMLDIGRLEVSGAQGAWPTTQARVRYSREVAPAGSEATATLPHVEAEASYLNLADLAPWMSLLPSDGIGAESGRLSGLSGAVRRLVLRWDGATDASMPRFNLRADLDELALAAGPQTPGFEGLSGEFSASENNGRLRLRDMPFGLHFSKVFSRTVAFESVSGELAWTRTGEGWDIQLPKFGWQLDGSRGEGAMQLFVPRGSEGSPRIKLDARFSAIDVTRMKAYIPAFWPDSLREWLQRAIVAGRAPAARLRIEGALSDFPFVDKSGLFALDIDAADATLAFAPEWPAIEKLSAHLEFRGNSLAIRGDSGTVTGNRVEHVEALIPDLHEPQLSISGEVQGDATRFYDFLRASPLAPTLAGLLTRTTATGDTVVRLDLDIPLKHAHDTAVAGEIQLRGVRLDVNGLPEPVLDVRGEMLFDNHSVSSEALTGQMFGTAVSARLHKEEDDVLRLRGGFDFVASATGEGASRLLPVFLRKGLEGHSQWQAVVPLTGQNAGSVRLSSNLQGIAVKLPQPMLKPAEASWPIVVDLASERVFPLRVSVEVQDRLGADLAFTRDGNGGMYLQRGRLRVGGGTSPHAGEDGLFITGTTTDLEPIAWVAALNDGARTDPRDAVTQPPPVPALSAELNVGTLWLGAQRIEGVRLAHQPAPGGWSTRVTGNGAQGELGFRNSADGGTISGRFQRAQFAARRVSEGTAKREEEEQDKREPADPSHLPRMDLEIEDLRVGAAELGRLEFRTQRIVDGQRIDTLRTSGRGGQIDLRGEWRRVAERSSADLQFSVESDSVDELLKGLGYAPSLSAKKSRFRGTLNWPATLAGAPRGIRPSAGEGYLEIDVSKGALRQVDPGAGRVLGLINFWALPRRLTLDFRDIVSDGLGFDEIKGRFNVGQGNAVTDNLDIDATSLKMEVRGRVGLMARDYDQRVSVYPDVSAGVTLGALLLGGPAAGVLALIAQQVLDGPLDQVGQLSYRLTGSWEDPQVIREEHGLIPGGSPALPLPSTALPSAGATP</sequence>
<comment type="caution">
    <text evidence="4">The sequence shown here is derived from an EMBL/GenBank/DDBJ whole genome shotgun (WGS) entry which is preliminary data.</text>
</comment>